<keyword evidence="3" id="KW-1185">Reference proteome</keyword>
<organism evidence="2 3">
    <name type="scientific">Acanthoscelides obtectus</name>
    <name type="common">Bean weevil</name>
    <name type="synonym">Bruchus obtectus</name>
    <dbReference type="NCBI Taxonomy" id="200917"/>
    <lineage>
        <taxon>Eukaryota</taxon>
        <taxon>Metazoa</taxon>
        <taxon>Ecdysozoa</taxon>
        <taxon>Arthropoda</taxon>
        <taxon>Hexapoda</taxon>
        <taxon>Insecta</taxon>
        <taxon>Pterygota</taxon>
        <taxon>Neoptera</taxon>
        <taxon>Endopterygota</taxon>
        <taxon>Coleoptera</taxon>
        <taxon>Polyphaga</taxon>
        <taxon>Cucujiformia</taxon>
        <taxon>Chrysomeloidea</taxon>
        <taxon>Chrysomelidae</taxon>
        <taxon>Bruchinae</taxon>
        <taxon>Bruchini</taxon>
        <taxon>Acanthoscelides</taxon>
    </lineage>
</organism>
<protein>
    <submittedName>
        <fullName evidence="2">Uncharacterized protein</fullName>
    </submittedName>
</protein>
<accession>A0A9P0PCA0</accession>
<name>A0A9P0PCA0_ACAOB</name>
<evidence type="ECO:0000313" key="3">
    <source>
        <dbReference type="Proteomes" id="UP001152888"/>
    </source>
</evidence>
<reference evidence="2" key="1">
    <citation type="submission" date="2022-03" db="EMBL/GenBank/DDBJ databases">
        <authorList>
            <person name="Sayadi A."/>
        </authorList>
    </citation>
    <scope>NUCLEOTIDE SEQUENCE</scope>
</reference>
<gene>
    <name evidence="2" type="ORF">ACAOBT_LOCUS12229</name>
</gene>
<dbReference type="EMBL" id="CAKOFQ010006850">
    <property type="protein sequence ID" value="CAH1976626.1"/>
    <property type="molecule type" value="Genomic_DNA"/>
</dbReference>
<sequence>MGKLLTGSSLKERLILKRQNVRRKLYQLKHGEMLQEALYNPITKHLRSIESKLQNNTNTVPGSSPPPTNA</sequence>
<dbReference type="OrthoDB" id="6804887at2759"/>
<evidence type="ECO:0000256" key="1">
    <source>
        <dbReference type="SAM" id="MobiDB-lite"/>
    </source>
</evidence>
<evidence type="ECO:0000313" key="2">
    <source>
        <dbReference type="EMBL" id="CAH1976626.1"/>
    </source>
</evidence>
<comment type="caution">
    <text evidence="2">The sequence shown here is derived from an EMBL/GenBank/DDBJ whole genome shotgun (WGS) entry which is preliminary data.</text>
</comment>
<proteinExistence type="predicted"/>
<feature type="region of interest" description="Disordered" evidence="1">
    <location>
        <begin position="49"/>
        <end position="70"/>
    </location>
</feature>
<feature type="compositionally biased region" description="Polar residues" evidence="1">
    <location>
        <begin position="51"/>
        <end position="62"/>
    </location>
</feature>
<dbReference type="AlphaFoldDB" id="A0A9P0PCA0"/>
<dbReference type="Proteomes" id="UP001152888">
    <property type="component" value="Unassembled WGS sequence"/>
</dbReference>